<keyword evidence="4" id="KW-1185">Reference proteome</keyword>
<dbReference type="EMBL" id="GL888900">
    <property type="protein sequence ID" value="EGI57476.1"/>
    <property type="molecule type" value="Genomic_DNA"/>
</dbReference>
<protein>
    <submittedName>
        <fullName evidence="3">ATP-binding cassette sub-family A member 3</fullName>
    </submittedName>
</protein>
<dbReference type="GO" id="GO:0005524">
    <property type="term" value="F:ATP binding"/>
    <property type="evidence" value="ECO:0007669"/>
    <property type="project" value="UniProtKB-KW"/>
</dbReference>
<keyword evidence="1" id="KW-0812">Transmembrane</keyword>
<dbReference type="GO" id="GO:0140359">
    <property type="term" value="F:ABC-type transporter activity"/>
    <property type="evidence" value="ECO:0007669"/>
    <property type="project" value="InterPro"/>
</dbReference>
<keyword evidence="1" id="KW-0472">Membrane</keyword>
<dbReference type="OrthoDB" id="6512918at2759"/>
<proteinExistence type="predicted"/>
<name>F4X7Z0_ACREC</name>
<dbReference type="InParanoid" id="F4X7Z0"/>
<dbReference type="GO" id="GO:0005319">
    <property type="term" value="F:lipid transporter activity"/>
    <property type="evidence" value="ECO:0007669"/>
    <property type="project" value="TreeGrafter"/>
</dbReference>
<feature type="transmembrane region" description="Helical" evidence="1">
    <location>
        <begin position="269"/>
        <end position="288"/>
    </location>
</feature>
<keyword evidence="3" id="KW-0547">Nucleotide-binding</keyword>
<dbReference type="PROSITE" id="PS50893">
    <property type="entry name" value="ABC_TRANSPORTER_2"/>
    <property type="match status" value="1"/>
</dbReference>
<keyword evidence="1" id="KW-1133">Transmembrane helix</keyword>
<dbReference type="PANTHER" id="PTHR19229">
    <property type="entry name" value="ATP-BINDING CASSETTE TRANSPORTER SUBFAMILY A ABCA"/>
    <property type="match status" value="1"/>
</dbReference>
<dbReference type="Pfam" id="PF00005">
    <property type="entry name" value="ABC_tran"/>
    <property type="match status" value="2"/>
</dbReference>
<dbReference type="PANTHER" id="PTHR19229:SF250">
    <property type="entry name" value="ABC TRANSPORTER DOMAIN-CONTAINING PROTEIN-RELATED"/>
    <property type="match status" value="1"/>
</dbReference>
<reference evidence="3" key="1">
    <citation type="submission" date="2011-02" db="EMBL/GenBank/DDBJ databases">
        <title>The genome of the leaf-cutting ant Acromyrmex echinatior suggests key adaptations to social evolution and fungus farming.</title>
        <authorList>
            <person name="Nygaard S."/>
            <person name="Zhang G."/>
        </authorList>
    </citation>
    <scope>NUCLEOTIDE SEQUENCE</scope>
</reference>
<feature type="domain" description="ABC transporter" evidence="2">
    <location>
        <begin position="538"/>
        <end position="770"/>
    </location>
</feature>
<evidence type="ECO:0000259" key="2">
    <source>
        <dbReference type="PROSITE" id="PS50893"/>
    </source>
</evidence>
<dbReference type="InterPro" id="IPR027417">
    <property type="entry name" value="P-loop_NTPase"/>
</dbReference>
<organism evidence="4">
    <name type="scientific">Acromyrmex echinatior</name>
    <name type="common">Panamanian leafcutter ant</name>
    <name type="synonym">Acromyrmex octospinosus echinatior</name>
    <dbReference type="NCBI Taxonomy" id="103372"/>
    <lineage>
        <taxon>Eukaryota</taxon>
        <taxon>Metazoa</taxon>
        <taxon>Ecdysozoa</taxon>
        <taxon>Arthropoda</taxon>
        <taxon>Hexapoda</taxon>
        <taxon>Insecta</taxon>
        <taxon>Pterygota</taxon>
        <taxon>Neoptera</taxon>
        <taxon>Endopterygota</taxon>
        <taxon>Hymenoptera</taxon>
        <taxon>Apocrita</taxon>
        <taxon>Aculeata</taxon>
        <taxon>Formicoidea</taxon>
        <taxon>Formicidae</taxon>
        <taxon>Myrmicinae</taxon>
        <taxon>Acromyrmex</taxon>
    </lineage>
</organism>
<keyword evidence="3" id="KW-0067">ATP-binding</keyword>
<dbReference type="STRING" id="103372.F4X7Z0"/>
<evidence type="ECO:0000313" key="3">
    <source>
        <dbReference type="EMBL" id="EGI57476.1"/>
    </source>
</evidence>
<evidence type="ECO:0000256" key="1">
    <source>
        <dbReference type="SAM" id="Phobius"/>
    </source>
</evidence>
<dbReference type="GO" id="GO:0016020">
    <property type="term" value="C:membrane"/>
    <property type="evidence" value="ECO:0007669"/>
    <property type="project" value="InterPro"/>
</dbReference>
<dbReference type="InterPro" id="IPR003439">
    <property type="entry name" value="ABC_transporter-like_ATP-bd"/>
</dbReference>
<accession>F4X7Z0</accession>
<dbReference type="AlphaFoldDB" id="F4X7Z0"/>
<evidence type="ECO:0000313" key="4">
    <source>
        <dbReference type="Proteomes" id="UP000007755"/>
    </source>
</evidence>
<sequence length="789" mass="92107">MTYEDAYRESLKLLKQLDLEYVKDSKMKSCSFGTQRRICFAMALIGNTKILILDEPTYSVDPEHKRQIWDLLLDIKRHKTIIMATNSMEAADFLADRIAIIANGKIECYGSKMYLNRRYGIGYVLSLLVQEDCNVERIHTEIQEFSADPINLRSMMGLVIRFDVPRNSRFTKLLQHLEFNKEELKIVSVALSAASIEGQFLRISLESQFKERGVKLPSNKYELIVQQRRRHLLQRAEPWIRLTGDVLWRQQILAIFLKKLIHIASSWKMYTFSITVAIITLVLATIIAELSNFTLFDTTERVMNLTSYMDNNFHVLYYAADDKSIKDFLVTLYVTSQTYSEKYNCHISENIPATDLMMQPDLHSIEFRDRYVMSIDMYTDGRVQLMYSSTAIHSGPIALNLLHNALLRYHCGSDNCWIKLVSRPLPRPEQNMFYSIIENCKGKGCYKHLDVMLIKQSSFEYKHSITDDILLMVSQMFAFFILLEVFEEKNRRKWYSYFMPSEKDDDILELEVVQEKKRVEEYMKHYDETKLLPPRVALVVQNLTKKYAKKPVVNRINFSIHNQECFGLLGFNDVGKSTIYKALVGQIKISAGKAVIYEYEFTRNQEMFVGMIGYCPQINGLSDFMTGRQYLQLHAALRGVPYGSINEEVNKWLDVLDMLDFENLKIIHYPWGIQRKLCILQSLTGDLPMIFMDEPSAGIDVMTSHAICEILHQIREMGRSILITTHSYVFDKLEKLRQRYVWITDFSVTQPSMDEVFLTLVKKQKESHKKLTLYERLRSYVIGICNKYK</sequence>
<gene>
    <name evidence="3" type="ORF">G5I_14545</name>
</gene>
<dbReference type="eggNOG" id="KOG0059">
    <property type="taxonomic scope" value="Eukaryota"/>
</dbReference>
<dbReference type="SUPFAM" id="SSF52540">
    <property type="entry name" value="P-loop containing nucleoside triphosphate hydrolases"/>
    <property type="match status" value="2"/>
</dbReference>
<dbReference type="Proteomes" id="UP000007755">
    <property type="component" value="Unassembled WGS sequence"/>
</dbReference>
<dbReference type="InterPro" id="IPR026082">
    <property type="entry name" value="ABCA"/>
</dbReference>
<dbReference type="Gene3D" id="3.40.50.300">
    <property type="entry name" value="P-loop containing nucleotide triphosphate hydrolases"/>
    <property type="match status" value="2"/>
</dbReference>
<dbReference type="GO" id="GO:0016887">
    <property type="term" value="F:ATP hydrolysis activity"/>
    <property type="evidence" value="ECO:0007669"/>
    <property type="project" value="InterPro"/>
</dbReference>